<dbReference type="PROSITE" id="PS00165">
    <property type="entry name" value="DEHYDRATASE_SER_THR"/>
    <property type="match status" value="1"/>
</dbReference>
<reference evidence="6" key="1">
    <citation type="journal article" date="2014" name="Int. J. Syst. Evol. Microbiol.">
        <title>Complete genome sequence of Corynebacterium casei LMG S-19264T (=DSM 44701T), isolated from a smear-ripened cheese.</title>
        <authorList>
            <consortium name="US DOE Joint Genome Institute (JGI-PGF)"/>
            <person name="Walter F."/>
            <person name="Albersmeier A."/>
            <person name="Kalinowski J."/>
            <person name="Ruckert C."/>
        </authorList>
    </citation>
    <scope>NUCLEOTIDE SEQUENCE</scope>
    <source>
        <strain evidence="6">CCM 8433</strain>
    </source>
</reference>
<keyword evidence="2 4" id="KW-0663">Pyridoxal phosphate</keyword>
<evidence type="ECO:0000256" key="2">
    <source>
        <dbReference type="ARBA" id="ARBA00022898"/>
    </source>
</evidence>
<dbReference type="Gene3D" id="3.40.50.1100">
    <property type="match status" value="2"/>
</dbReference>
<dbReference type="NCBIfam" id="NF002823">
    <property type="entry name" value="PRK02991.1"/>
    <property type="match status" value="1"/>
</dbReference>
<dbReference type="InterPro" id="IPR001926">
    <property type="entry name" value="TrpB-like_PALP"/>
</dbReference>
<organism evidence="6 7">
    <name type="scientific">Enterococcus alcedinis</name>
    <dbReference type="NCBI Taxonomy" id="1274384"/>
    <lineage>
        <taxon>Bacteria</taxon>
        <taxon>Bacillati</taxon>
        <taxon>Bacillota</taxon>
        <taxon>Bacilli</taxon>
        <taxon>Lactobacillales</taxon>
        <taxon>Enterococcaceae</taxon>
        <taxon>Enterococcus</taxon>
    </lineage>
</organism>
<dbReference type="AlphaFoldDB" id="A0A917N4M5"/>
<feature type="domain" description="Tryptophan synthase beta chain-like PALP" evidence="5">
    <location>
        <begin position="86"/>
        <end position="397"/>
    </location>
</feature>
<dbReference type="PANTHER" id="PTHR48078">
    <property type="entry name" value="THREONINE DEHYDRATASE, MITOCHONDRIAL-RELATED"/>
    <property type="match status" value="1"/>
</dbReference>
<evidence type="ECO:0000313" key="6">
    <source>
        <dbReference type="EMBL" id="GGI65194.1"/>
    </source>
</evidence>
<dbReference type="Pfam" id="PF00291">
    <property type="entry name" value="PALP"/>
    <property type="match status" value="1"/>
</dbReference>
<comment type="catalytic activity">
    <reaction evidence="4">
        <text>D-serine = pyruvate + NH4(+)</text>
        <dbReference type="Rhea" id="RHEA:13977"/>
        <dbReference type="ChEBI" id="CHEBI:15361"/>
        <dbReference type="ChEBI" id="CHEBI:28938"/>
        <dbReference type="ChEBI" id="CHEBI:35247"/>
        <dbReference type="EC" id="4.3.1.18"/>
    </reaction>
</comment>
<gene>
    <name evidence="4 6" type="primary">dsdA</name>
    <name evidence="6" type="ORF">GCM10011482_08480</name>
</gene>
<sequence>MKIKMDDFLTELKDYKEVCWKNPYYGQEGETFFNLADIEDASERLERFAPYIAQVFPETASTNGIIESKLVEVPNMLAALEEKDSVELDGKLYLKCDNDLPISGSIKARGGIYEVLKFAEKVALESGDFSLTDDYRKLDSDEFKALFGQYGIAVGSTGNLGLSIGIMGAKLGFSTTVHMSNDAKAWKKDLLRSKGVIVVEHEGDFSKAVTLGRQEAEKDEMCHFVDDEGSRDLFLGYAVAALRLKQQFKEANITVSEENPLFVYLPCGVGGSPGGVAFGLITVFGPSVKIVFVEPTHAPCMLLGLYTGLNDEISVNDLGIDGKTAADGLAVGRASNLVGKVIKPILYAETTVKDDRLYEYLTVLADAESIFVEPSATAGVASFVDLNKKLGGQEAIVKTGTHIIWGTGGNMVPKEEMDHYYETGKNFLSK</sequence>
<dbReference type="InterPro" id="IPR036052">
    <property type="entry name" value="TrpB-like_PALP_sf"/>
</dbReference>
<name>A0A917N4M5_9ENTE</name>
<proteinExistence type="inferred from homology"/>
<dbReference type="PANTHER" id="PTHR48078:SF9">
    <property type="entry name" value="D-SERINE DEHYDRATASE"/>
    <property type="match status" value="1"/>
</dbReference>
<dbReference type="GO" id="GO:0036088">
    <property type="term" value="P:D-serine catabolic process"/>
    <property type="evidence" value="ECO:0007669"/>
    <property type="project" value="TreeGrafter"/>
</dbReference>
<evidence type="ECO:0000256" key="1">
    <source>
        <dbReference type="ARBA" id="ARBA00001933"/>
    </source>
</evidence>
<dbReference type="GO" id="GO:0008721">
    <property type="term" value="F:D-serine ammonia-lyase activity"/>
    <property type="evidence" value="ECO:0007669"/>
    <property type="project" value="UniProtKB-EC"/>
</dbReference>
<comment type="caution">
    <text evidence="6">The sequence shown here is derived from an EMBL/GenBank/DDBJ whole genome shotgun (WGS) entry which is preliminary data.</text>
</comment>
<reference evidence="6" key="2">
    <citation type="submission" date="2020-09" db="EMBL/GenBank/DDBJ databases">
        <authorList>
            <person name="Sun Q."/>
            <person name="Sedlacek I."/>
        </authorList>
    </citation>
    <scope>NUCLEOTIDE SEQUENCE</scope>
    <source>
        <strain evidence="6">CCM 8433</strain>
    </source>
</reference>
<evidence type="ECO:0000256" key="3">
    <source>
        <dbReference type="ARBA" id="ARBA00023239"/>
    </source>
</evidence>
<keyword evidence="3 4" id="KW-0456">Lyase</keyword>
<evidence type="ECO:0000256" key="4">
    <source>
        <dbReference type="HAMAP-Rule" id="MF_01030"/>
    </source>
</evidence>
<feature type="modified residue" description="N6-(pyridoxal phosphate)lysine" evidence="4">
    <location>
        <position position="107"/>
    </location>
</feature>
<dbReference type="GO" id="GO:0016836">
    <property type="term" value="F:hydro-lyase activity"/>
    <property type="evidence" value="ECO:0007669"/>
    <property type="project" value="UniProtKB-UniRule"/>
</dbReference>
<evidence type="ECO:0000313" key="7">
    <source>
        <dbReference type="Proteomes" id="UP000622610"/>
    </source>
</evidence>
<dbReference type="GO" id="GO:0030170">
    <property type="term" value="F:pyridoxal phosphate binding"/>
    <property type="evidence" value="ECO:0007669"/>
    <property type="project" value="InterPro"/>
</dbReference>
<dbReference type="EC" id="4.3.1.18" evidence="4"/>
<dbReference type="Proteomes" id="UP000622610">
    <property type="component" value="Unassembled WGS sequence"/>
</dbReference>
<dbReference type="HAMAP" id="MF_01030">
    <property type="entry name" value="D_Ser_dehydrat"/>
    <property type="match status" value="1"/>
</dbReference>
<evidence type="ECO:0000259" key="5">
    <source>
        <dbReference type="Pfam" id="PF00291"/>
    </source>
</evidence>
<comment type="similarity">
    <text evidence="4">Belongs to the serine/threonine dehydratase family. DsdA subfamily.</text>
</comment>
<dbReference type="InterPro" id="IPR000634">
    <property type="entry name" value="Ser/Thr_deHydtase_PyrdxlP-BS"/>
</dbReference>
<dbReference type="GO" id="GO:0009097">
    <property type="term" value="P:isoleucine biosynthetic process"/>
    <property type="evidence" value="ECO:0007669"/>
    <property type="project" value="TreeGrafter"/>
</dbReference>
<dbReference type="InterPro" id="IPR011780">
    <property type="entry name" value="D_Ser_am_lyase"/>
</dbReference>
<dbReference type="InterPro" id="IPR050147">
    <property type="entry name" value="Ser/Thr_Dehydratase"/>
</dbReference>
<dbReference type="EMBL" id="BMDT01000002">
    <property type="protein sequence ID" value="GGI65194.1"/>
    <property type="molecule type" value="Genomic_DNA"/>
</dbReference>
<comment type="cofactor">
    <cofactor evidence="1 4">
        <name>pyridoxal 5'-phosphate</name>
        <dbReference type="ChEBI" id="CHEBI:597326"/>
    </cofactor>
</comment>
<dbReference type="RefSeq" id="WP_188367030.1">
    <property type="nucleotide sequence ID" value="NZ_BMDT01000002.1"/>
</dbReference>
<keyword evidence="7" id="KW-1185">Reference proteome</keyword>
<dbReference type="NCBIfam" id="TIGR02035">
    <property type="entry name" value="D_Ser_am_lyase"/>
    <property type="match status" value="1"/>
</dbReference>
<accession>A0A917N4M5</accession>
<protein>
    <recommendedName>
        <fullName evidence="4">Probable D-serine dehydratase</fullName>
        <ecNumber evidence="4">4.3.1.18</ecNumber>
    </recommendedName>
    <alternativeName>
        <fullName evidence="4">D-serine deaminase</fullName>
        <shortName evidence="4">DSD</shortName>
    </alternativeName>
</protein>
<dbReference type="SUPFAM" id="SSF53686">
    <property type="entry name" value="Tryptophan synthase beta subunit-like PLP-dependent enzymes"/>
    <property type="match status" value="1"/>
</dbReference>